<dbReference type="InterPro" id="IPR002347">
    <property type="entry name" value="SDR_fam"/>
</dbReference>
<gene>
    <name evidence="3" type="ORF">COW83_03450</name>
</gene>
<sequence length="144" mass="15941">MIDTQLKDKVVLVTGANHGIGAATARAMAKQGAKVFIAYFRLGENYTSDRTNLYKQRQNLSADNILTEIKKKEGVVKALELDLSDVKSIKKLFDEVENAFGTVNILVNNAAYCDPDTFEPETSVKEVKTGLTSKTITLEVFEKH</sequence>
<dbReference type="EMBL" id="PCTR01000109">
    <property type="protein sequence ID" value="PIP85595.1"/>
    <property type="molecule type" value="Genomic_DNA"/>
</dbReference>
<evidence type="ECO:0000313" key="4">
    <source>
        <dbReference type="Proteomes" id="UP000231136"/>
    </source>
</evidence>
<evidence type="ECO:0000256" key="1">
    <source>
        <dbReference type="ARBA" id="ARBA00006484"/>
    </source>
</evidence>
<dbReference type="PRINTS" id="PR00081">
    <property type="entry name" value="GDHRDH"/>
</dbReference>
<name>A0A2H0DTU0_9BACT</name>
<dbReference type="CDD" id="cd05233">
    <property type="entry name" value="SDR_c"/>
    <property type="match status" value="1"/>
</dbReference>
<dbReference type="InterPro" id="IPR036291">
    <property type="entry name" value="NAD(P)-bd_dom_sf"/>
</dbReference>
<comment type="similarity">
    <text evidence="1">Belongs to the short-chain dehydrogenases/reductases (SDR) family.</text>
</comment>
<dbReference type="Pfam" id="PF00106">
    <property type="entry name" value="adh_short"/>
    <property type="match status" value="1"/>
</dbReference>
<dbReference type="Proteomes" id="UP000231136">
    <property type="component" value="Unassembled WGS sequence"/>
</dbReference>
<comment type="caution">
    <text evidence="3">The sequence shown here is derived from an EMBL/GenBank/DDBJ whole genome shotgun (WGS) entry which is preliminary data.</text>
</comment>
<proteinExistence type="inferred from homology"/>
<dbReference type="AlphaFoldDB" id="A0A2H0DTU0"/>
<keyword evidence="2" id="KW-0560">Oxidoreductase</keyword>
<organism evidence="3 4">
    <name type="scientific">Candidatus Collierbacteria bacterium CG22_combo_CG10-13_8_21_14_all_43_12</name>
    <dbReference type="NCBI Taxonomy" id="1974537"/>
    <lineage>
        <taxon>Bacteria</taxon>
        <taxon>Candidatus Collieribacteriota</taxon>
    </lineage>
</organism>
<feature type="non-terminal residue" evidence="3">
    <location>
        <position position="144"/>
    </location>
</feature>
<dbReference type="Gene3D" id="3.40.50.720">
    <property type="entry name" value="NAD(P)-binding Rossmann-like Domain"/>
    <property type="match status" value="1"/>
</dbReference>
<accession>A0A2H0DTU0</accession>
<dbReference type="GO" id="GO:0016614">
    <property type="term" value="F:oxidoreductase activity, acting on CH-OH group of donors"/>
    <property type="evidence" value="ECO:0007669"/>
    <property type="project" value="UniProtKB-ARBA"/>
</dbReference>
<dbReference type="SUPFAM" id="SSF51735">
    <property type="entry name" value="NAD(P)-binding Rossmann-fold domains"/>
    <property type="match status" value="1"/>
</dbReference>
<dbReference type="PANTHER" id="PTHR48107:SF7">
    <property type="entry name" value="RE15974P"/>
    <property type="match status" value="1"/>
</dbReference>
<protein>
    <submittedName>
        <fullName evidence="3">Uncharacterized protein</fullName>
    </submittedName>
</protein>
<evidence type="ECO:0000256" key="2">
    <source>
        <dbReference type="ARBA" id="ARBA00023002"/>
    </source>
</evidence>
<reference evidence="3 4" key="1">
    <citation type="submission" date="2017-09" db="EMBL/GenBank/DDBJ databases">
        <title>Depth-based differentiation of microbial function through sediment-hosted aquifers and enrichment of novel symbionts in the deep terrestrial subsurface.</title>
        <authorList>
            <person name="Probst A.J."/>
            <person name="Ladd B."/>
            <person name="Jarett J.K."/>
            <person name="Geller-Mcgrath D.E."/>
            <person name="Sieber C.M."/>
            <person name="Emerson J.B."/>
            <person name="Anantharaman K."/>
            <person name="Thomas B.C."/>
            <person name="Malmstrom R."/>
            <person name="Stieglmeier M."/>
            <person name="Klingl A."/>
            <person name="Woyke T."/>
            <person name="Ryan C.M."/>
            <person name="Banfield J.F."/>
        </authorList>
    </citation>
    <scope>NUCLEOTIDE SEQUENCE [LARGE SCALE GENOMIC DNA]</scope>
    <source>
        <strain evidence="3">CG22_combo_CG10-13_8_21_14_all_43_12</strain>
    </source>
</reference>
<evidence type="ECO:0000313" key="3">
    <source>
        <dbReference type="EMBL" id="PIP85595.1"/>
    </source>
</evidence>
<dbReference type="PANTHER" id="PTHR48107">
    <property type="entry name" value="NADPH-DEPENDENT ALDEHYDE REDUCTASE-LIKE PROTEIN, CHLOROPLASTIC-RELATED"/>
    <property type="match status" value="1"/>
</dbReference>